<dbReference type="GO" id="GO:0016788">
    <property type="term" value="F:hydrolase activity, acting on ester bonds"/>
    <property type="evidence" value="ECO:0007669"/>
    <property type="project" value="InterPro"/>
</dbReference>
<dbReference type="Pfam" id="PF13392">
    <property type="entry name" value="HNH_3"/>
    <property type="match status" value="1"/>
</dbReference>
<evidence type="ECO:0000313" key="2">
    <source>
        <dbReference type="EMBL" id="RKA04742.1"/>
    </source>
</evidence>
<dbReference type="AlphaFoldDB" id="A0AB37NEJ2"/>
<dbReference type="InterPro" id="IPR010902">
    <property type="entry name" value="NUMOD4"/>
</dbReference>
<accession>A0AB37NEJ2</accession>
<dbReference type="RefSeq" id="WP_058831950.1">
    <property type="nucleotide sequence ID" value="NZ_FUJG01000014.1"/>
</dbReference>
<comment type="caution">
    <text evidence="2">The sequence shown here is derived from an EMBL/GenBank/DDBJ whole genome shotgun (WGS) entry which is preliminary data.</text>
</comment>
<reference evidence="2 3" key="1">
    <citation type="journal article" date="2018" name="BMC Genomics">
        <title>Genes significantly associated with lineage II food isolates of Listeria monocytogenes.</title>
        <authorList>
            <person name="Pirone-Davies C."/>
            <person name="Chen Y."/>
            <person name="Pightling A."/>
            <person name="Ryan G."/>
            <person name="Wang Y."/>
            <person name="Yao K."/>
            <person name="Hoffmann M."/>
            <person name="Allard M.W."/>
        </authorList>
    </citation>
    <scope>NUCLEOTIDE SEQUENCE [LARGE SCALE GENOMIC DNA]</scope>
    <source>
        <strain evidence="2 3">PNUSAL000550</strain>
    </source>
</reference>
<dbReference type="EMBL" id="QXLS01000012">
    <property type="protein sequence ID" value="RKA04742.1"/>
    <property type="molecule type" value="Genomic_DNA"/>
</dbReference>
<sequence length="175" mass="20430">MTAEMDIQEEWKDIIGFEGRYKISNTGKIVSLKYNKTNEPKELKQEETNRGYLRVTMRKDGKSKRFSVHRLVAMHFCGGYFPEAVVNHIDENSHNNNARNLEWVTQKENINSGTSLRRRSRTQSKAVEAYDMEGNFVMKFYAAMEAERHGYFNGAVIKCCRGYLPHYKGLVWKYA</sequence>
<name>A0AB37NEJ2_LISMN</name>
<proteinExistence type="predicted"/>
<evidence type="ECO:0000259" key="1">
    <source>
        <dbReference type="SMART" id="SM00507"/>
    </source>
</evidence>
<dbReference type="Gene3D" id="3.90.75.20">
    <property type="match status" value="1"/>
</dbReference>
<protein>
    <recommendedName>
        <fullName evidence="1">HNH nuclease domain-containing protein</fullName>
    </recommendedName>
</protein>
<dbReference type="Pfam" id="PF07463">
    <property type="entry name" value="NUMOD4"/>
    <property type="match status" value="1"/>
</dbReference>
<organism evidence="2 3">
    <name type="scientific">Listeria monocytogenes</name>
    <dbReference type="NCBI Taxonomy" id="1639"/>
    <lineage>
        <taxon>Bacteria</taxon>
        <taxon>Bacillati</taxon>
        <taxon>Bacillota</taxon>
        <taxon>Bacilli</taxon>
        <taxon>Bacillales</taxon>
        <taxon>Listeriaceae</taxon>
        <taxon>Listeria</taxon>
    </lineage>
</organism>
<evidence type="ECO:0000313" key="3">
    <source>
        <dbReference type="Proteomes" id="UP000272537"/>
    </source>
</evidence>
<feature type="domain" description="HNH nuclease" evidence="1">
    <location>
        <begin position="62"/>
        <end position="110"/>
    </location>
</feature>
<dbReference type="SMART" id="SM00507">
    <property type="entry name" value="HNHc"/>
    <property type="match status" value="1"/>
</dbReference>
<gene>
    <name evidence="2" type="ORF">DYZ80_03074</name>
</gene>
<dbReference type="InterPro" id="IPR044925">
    <property type="entry name" value="His-Me_finger_sf"/>
</dbReference>
<dbReference type="InterPro" id="IPR003615">
    <property type="entry name" value="HNH_nuc"/>
</dbReference>
<dbReference type="InterPro" id="IPR036388">
    <property type="entry name" value="WH-like_DNA-bd_sf"/>
</dbReference>
<dbReference type="Proteomes" id="UP000272537">
    <property type="component" value="Unassembled WGS sequence"/>
</dbReference>
<dbReference type="SUPFAM" id="SSF54060">
    <property type="entry name" value="His-Me finger endonucleases"/>
    <property type="match status" value="1"/>
</dbReference>
<dbReference type="Gene3D" id="1.10.10.10">
    <property type="entry name" value="Winged helix-like DNA-binding domain superfamily/Winged helix DNA-binding domain"/>
    <property type="match status" value="1"/>
</dbReference>